<sequence>MTDLPKHPRQAELDTITAALTTLAPGHPTVRIWGRGEWATANDSASGNTWAADPEDIAAHICAALQGSPRHRTTPPPARPWFESLTDSVEALRETAGEWQLAHRAALLTQETVCFTRRQLHEGQTVRVRGDLHERAWDHTRTSQPHGKAISALSRLYADQARRLEREYEDAALLYASGVAWAIRQVQTGAQPAHVQFDADGDGDPVPHGRLEVTGIDQLSTAPRIKAAHDAVAHRQIAAEHAEELAGREYVSDHEASEYHEAVAASAGMSDAAYAYGQAAEGALRWVLLQPREVYARERAAAEAVR</sequence>
<proteinExistence type="predicted"/>
<name>A0ABT0UNX2_9ACTN</name>
<comment type="caution">
    <text evidence="1">The sequence shown here is derived from an EMBL/GenBank/DDBJ whole genome shotgun (WGS) entry which is preliminary data.</text>
</comment>
<evidence type="ECO:0008006" key="3">
    <source>
        <dbReference type="Google" id="ProtNLM"/>
    </source>
</evidence>
<reference evidence="1" key="1">
    <citation type="submission" date="2022-06" db="EMBL/GenBank/DDBJ databases">
        <title>Genome public.</title>
        <authorList>
            <person name="Sun Q."/>
        </authorList>
    </citation>
    <scope>NUCLEOTIDE SEQUENCE</scope>
    <source>
        <strain evidence="1">CWNU-1</strain>
    </source>
</reference>
<protein>
    <recommendedName>
        <fullName evidence="3">PE-PGRS family protein</fullName>
    </recommendedName>
</protein>
<gene>
    <name evidence="1" type="ORF">NBG84_18020</name>
</gene>
<dbReference type="Proteomes" id="UP001431429">
    <property type="component" value="Unassembled WGS sequence"/>
</dbReference>
<organism evidence="1 2">
    <name type="scientific">Streptomyces albipurpureus</name>
    <dbReference type="NCBI Taxonomy" id="2897419"/>
    <lineage>
        <taxon>Bacteria</taxon>
        <taxon>Bacillati</taxon>
        <taxon>Actinomycetota</taxon>
        <taxon>Actinomycetes</taxon>
        <taxon>Kitasatosporales</taxon>
        <taxon>Streptomycetaceae</taxon>
        <taxon>Streptomyces</taxon>
    </lineage>
</organism>
<keyword evidence="2" id="KW-1185">Reference proteome</keyword>
<accession>A0ABT0UNX2</accession>
<dbReference type="EMBL" id="JAMQAW010000023">
    <property type="protein sequence ID" value="MCM2390164.1"/>
    <property type="molecule type" value="Genomic_DNA"/>
</dbReference>
<evidence type="ECO:0000313" key="2">
    <source>
        <dbReference type="Proteomes" id="UP001431429"/>
    </source>
</evidence>
<evidence type="ECO:0000313" key="1">
    <source>
        <dbReference type="EMBL" id="MCM2390164.1"/>
    </source>
</evidence>
<dbReference type="RefSeq" id="WP_250920493.1">
    <property type="nucleotide sequence ID" value="NZ_JAMQAW010000023.1"/>
</dbReference>